<dbReference type="Gene3D" id="1.10.1740.10">
    <property type="match status" value="1"/>
</dbReference>
<keyword evidence="8" id="KW-1185">Reference proteome</keyword>
<dbReference type="GO" id="GO:0003677">
    <property type="term" value="F:DNA binding"/>
    <property type="evidence" value="ECO:0007669"/>
    <property type="project" value="InterPro"/>
</dbReference>
<dbReference type="KEGG" id="muc:MuYL_3629"/>
<dbReference type="Proteomes" id="UP000215002">
    <property type="component" value="Chromosome"/>
</dbReference>
<dbReference type="InterPro" id="IPR014284">
    <property type="entry name" value="RNA_pol_sigma-70_dom"/>
</dbReference>
<accession>A0A223P0N9</accession>
<dbReference type="RefSeq" id="WP_094571683.1">
    <property type="nucleotide sequence ID" value="NZ_CP022743.1"/>
</dbReference>
<name>A0A223P0N9_9SPHI</name>
<dbReference type="Pfam" id="PF08281">
    <property type="entry name" value="Sigma70_r4_2"/>
    <property type="match status" value="1"/>
</dbReference>
<keyword evidence="4" id="KW-0804">Transcription</keyword>
<dbReference type="AlphaFoldDB" id="A0A223P0N9"/>
<dbReference type="InterPro" id="IPR039425">
    <property type="entry name" value="RNA_pol_sigma-70-like"/>
</dbReference>
<dbReference type="Pfam" id="PF04542">
    <property type="entry name" value="Sigma70_r2"/>
    <property type="match status" value="1"/>
</dbReference>
<dbReference type="PANTHER" id="PTHR43133:SF46">
    <property type="entry name" value="RNA POLYMERASE SIGMA-70 FACTOR ECF SUBFAMILY"/>
    <property type="match status" value="1"/>
</dbReference>
<feature type="domain" description="RNA polymerase sigma-70 region 2" evidence="5">
    <location>
        <begin position="26"/>
        <end position="92"/>
    </location>
</feature>
<evidence type="ECO:0000259" key="6">
    <source>
        <dbReference type="Pfam" id="PF08281"/>
    </source>
</evidence>
<feature type="domain" description="RNA polymerase sigma factor 70 region 4 type 2" evidence="6">
    <location>
        <begin position="125"/>
        <end position="175"/>
    </location>
</feature>
<dbReference type="InterPro" id="IPR013325">
    <property type="entry name" value="RNA_pol_sigma_r2"/>
</dbReference>
<dbReference type="InterPro" id="IPR013249">
    <property type="entry name" value="RNA_pol_sigma70_r4_t2"/>
</dbReference>
<dbReference type="InterPro" id="IPR036388">
    <property type="entry name" value="WH-like_DNA-bd_sf"/>
</dbReference>
<evidence type="ECO:0000256" key="4">
    <source>
        <dbReference type="ARBA" id="ARBA00023163"/>
    </source>
</evidence>
<dbReference type="NCBIfam" id="TIGR02937">
    <property type="entry name" value="sigma70-ECF"/>
    <property type="match status" value="1"/>
</dbReference>
<organism evidence="7 8">
    <name type="scientific">Mucilaginibacter xinganensis</name>
    <dbReference type="NCBI Taxonomy" id="1234841"/>
    <lineage>
        <taxon>Bacteria</taxon>
        <taxon>Pseudomonadati</taxon>
        <taxon>Bacteroidota</taxon>
        <taxon>Sphingobacteriia</taxon>
        <taxon>Sphingobacteriales</taxon>
        <taxon>Sphingobacteriaceae</taxon>
        <taxon>Mucilaginibacter</taxon>
    </lineage>
</organism>
<keyword evidence="3" id="KW-0731">Sigma factor</keyword>
<dbReference type="InterPro" id="IPR007627">
    <property type="entry name" value="RNA_pol_sigma70_r2"/>
</dbReference>
<evidence type="ECO:0000313" key="7">
    <source>
        <dbReference type="EMBL" id="ASU35514.1"/>
    </source>
</evidence>
<keyword evidence="2" id="KW-0805">Transcription regulation</keyword>
<dbReference type="EMBL" id="CP022743">
    <property type="protein sequence ID" value="ASU35514.1"/>
    <property type="molecule type" value="Genomic_DNA"/>
</dbReference>
<evidence type="ECO:0000313" key="8">
    <source>
        <dbReference type="Proteomes" id="UP000215002"/>
    </source>
</evidence>
<protein>
    <submittedName>
        <fullName evidence="7">RNA polymerase sigma-70 factor</fullName>
    </submittedName>
</protein>
<proteinExistence type="inferred from homology"/>
<evidence type="ECO:0000256" key="3">
    <source>
        <dbReference type="ARBA" id="ARBA00023082"/>
    </source>
</evidence>
<dbReference type="InterPro" id="IPR013324">
    <property type="entry name" value="RNA_pol_sigma_r3/r4-like"/>
</dbReference>
<dbReference type="GO" id="GO:0006352">
    <property type="term" value="P:DNA-templated transcription initiation"/>
    <property type="evidence" value="ECO:0007669"/>
    <property type="project" value="InterPro"/>
</dbReference>
<dbReference type="SUPFAM" id="SSF88946">
    <property type="entry name" value="Sigma2 domain of RNA polymerase sigma factors"/>
    <property type="match status" value="1"/>
</dbReference>
<dbReference type="Gene3D" id="1.10.10.10">
    <property type="entry name" value="Winged helix-like DNA-binding domain superfamily/Winged helix DNA-binding domain"/>
    <property type="match status" value="1"/>
</dbReference>
<dbReference type="OrthoDB" id="659948at2"/>
<sequence length="201" mass="23739">MVYQNLSEQLLLRKCSDGDSAAFHEIYSRYKTFVYAIVVARLEDRDDAKDITQDIFINLWTTRERLVELRDFRPWLYVLSRNHVISAYRKQSIRIKGEGYLLQQLSELEHSAEDHRLARELNVTIVNVVEHLPETMRNCYNLSRNEGRRNAEIAGILNISEKTVRNNVSEALKRLKSNLRSTHPELLVLSFLCFHWLFLQF</sequence>
<evidence type="ECO:0000256" key="1">
    <source>
        <dbReference type="ARBA" id="ARBA00010641"/>
    </source>
</evidence>
<evidence type="ECO:0000259" key="5">
    <source>
        <dbReference type="Pfam" id="PF04542"/>
    </source>
</evidence>
<evidence type="ECO:0000256" key="2">
    <source>
        <dbReference type="ARBA" id="ARBA00023015"/>
    </source>
</evidence>
<comment type="similarity">
    <text evidence="1">Belongs to the sigma-70 factor family. ECF subfamily.</text>
</comment>
<gene>
    <name evidence="7" type="ORF">MuYL_3629</name>
</gene>
<dbReference type="SUPFAM" id="SSF88659">
    <property type="entry name" value="Sigma3 and sigma4 domains of RNA polymerase sigma factors"/>
    <property type="match status" value="1"/>
</dbReference>
<dbReference type="PANTHER" id="PTHR43133">
    <property type="entry name" value="RNA POLYMERASE ECF-TYPE SIGMA FACTO"/>
    <property type="match status" value="1"/>
</dbReference>
<dbReference type="GO" id="GO:0016987">
    <property type="term" value="F:sigma factor activity"/>
    <property type="evidence" value="ECO:0007669"/>
    <property type="project" value="UniProtKB-KW"/>
</dbReference>
<reference evidence="7 8" key="1">
    <citation type="submission" date="2017-08" db="EMBL/GenBank/DDBJ databases">
        <title>Complete genome sequence of Mucilaginibacter sp. strain BJC16-A31.</title>
        <authorList>
            <consortium name="Henan University of Science and Technology"/>
            <person name="You X."/>
        </authorList>
    </citation>
    <scope>NUCLEOTIDE SEQUENCE [LARGE SCALE GENOMIC DNA]</scope>
    <source>
        <strain evidence="7 8">BJC16-A31</strain>
    </source>
</reference>